<feature type="transmembrane region" description="Helical" evidence="1">
    <location>
        <begin position="72"/>
        <end position="92"/>
    </location>
</feature>
<dbReference type="Gene3D" id="3.10.310.50">
    <property type="match status" value="1"/>
</dbReference>
<keyword evidence="4" id="KW-1185">Reference proteome</keyword>
<accession>A0ABY4CCI0</accession>
<keyword evidence="1" id="KW-0812">Transmembrane</keyword>
<protein>
    <submittedName>
        <fullName evidence="3">TPM domain-containing protein</fullName>
    </submittedName>
</protein>
<feature type="domain" description="TPM" evidence="2">
    <location>
        <begin position="114"/>
        <end position="189"/>
    </location>
</feature>
<dbReference type="PANTHER" id="PTHR30373:SF8">
    <property type="entry name" value="BLL7265 PROTEIN"/>
    <property type="match status" value="1"/>
</dbReference>
<evidence type="ECO:0000313" key="3">
    <source>
        <dbReference type="EMBL" id="UOF02677.1"/>
    </source>
</evidence>
<name>A0ABY4CCI0_9BACT</name>
<dbReference type="InterPro" id="IPR007621">
    <property type="entry name" value="TPM_dom"/>
</dbReference>
<evidence type="ECO:0000259" key="2">
    <source>
        <dbReference type="Pfam" id="PF04536"/>
    </source>
</evidence>
<dbReference type="RefSeq" id="WP_243540442.1">
    <property type="nucleotide sequence ID" value="NZ_CP093442.1"/>
</dbReference>
<sequence length="214" mass="24641">MTWINKYLTNDEMKKIEETISRVEEETSGEIVPVIVKRSSAIGHVPLVLTLILTLVFVLAEIPYSDWLWVTPWVWMWFPVLIVIYGVSFFLAKLHWFQKVFVSEADEIAQVHQRAQLEFYSNKIHRTEAGTGVLIFVSVMEKKAVILADEAISGKLPPDTWNNLLKDLRASLHDGHWHAAFTKAIETCGQHLKTHFPIAETRKNQLKNHLVVKE</sequence>
<gene>
    <name evidence="3" type="ORF">MNR06_06910</name>
</gene>
<keyword evidence="1" id="KW-0472">Membrane</keyword>
<keyword evidence="1" id="KW-1133">Transmembrane helix</keyword>
<evidence type="ECO:0000313" key="4">
    <source>
        <dbReference type="Proteomes" id="UP000830116"/>
    </source>
</evidence>
<organism evidence="3 4">
    <name type="scientific">Bdellovibrio reynosensis</name>
    <dbReference type="NCBI Taxonomy" id="2835041"/>
    <lineage>
        <taxon>Bacteria</taxon>
        <taxon>Pseudomonadati</taxon>
        <taxon>Bdellovibrionota</taxon>
        <taxon>Bdellovibrionia</taxon>
        <taxon>Bdellovibrionales</taxon>
        <taxon>Pseudobdellovibrionaceae</taxon>
        <taxon>Bdellovibrio</taxon>
    </lineage>
</organism>
<reference evidence="3" key="1">
    <citation type="submission" date="2022-03" db="EMBL/GenBank/DDBJ databases">
        <title>Genome Identification and Characterization of new species Bdellovibrio reynosense LBG001 sp. nov. from a Mexico soil sample.</title>
        <authorList>
            <person name="Camilli A."/>
            <person name="Ajao Y."/>
            <person name="Guo X."/>
        </authorList>
    </citation>
    <scope>NUCLEOTIDE SEQUENCE</scope>
    <source>
        <strain evidence="3">LBG001</strain>
    </source>
</reference>
<dbReference type="PANTHER" id="PTHR30373">
    <property type="entry name" value="UPF0603 PROTEIN YGCG"/>
    <property type="match status" value="1"/>
</dbReference>
<dbReference type="Proteomes" id="UP000830116">
    <property type="component" value="Chromosome"/>
</dbReference>
<dbReference type="Pfam" id="PF04536">
    <property type="entry name" value="TPM_phosphatase"/>
    <property type="match status" value="1"/>
</dbReference>
<feature type="transmembrane region" description="Helical" evidence="1">
    <location>
        <begin position="41"/>
        <end position="60"/>
    </location>
</feature>
<dbReference type="EMBL" id="CP093442">
    <property type="protein sequence ID" value="UOF02677.1"/>
    <property type="molecule type" value="Genomic_DNA"/>
</dbReference>
<proteinExistence type="predicted"/>
<evidence type="ECO:0000256" key="1">
    <source>
        <dbReference type="SAM" id="Phobius"/>
    </source>
</evidence>